<dbReference type="Proteomes" id="UP000252519">
    <property type="component" value="Unassembled WGS sequence"/>
</dbReference>
<dbReference type="STRING" id="29170.A0A368EZ26"/>
<protein>
    <submittedName>
        <fullName evidence="2">Uncharacterized protein</fullName>
    </submittedName>
</protein>
<feature type="transmembrane region" description="Helical" evidence="1">
    <location>
        <begin position="55"/>
        <end position="80"/>
    </location>
</feature>
<keyword evidence="1" id="KW-0812">Transmembrane</keyword>
<dbReference type="EMBL" id="JOJR01024482">
    <property type="protein sequence ID" value="RCN23990.1"/>
    <property type="molecule type" value="Genomic_DNA"/>
</dbReference>
<keyword evidence="1" id="KW-0472">Membrane</keyword>
<proteinExistence type="predicted"/>
<keyword evidence="1" id="KW-1133">Transmembrane helix</keyword>
<evidence type="ECO:0000313" key="3">
    <source>
        <dbReference type="Proteomes" id="UP000252519"/>
    </source>
</evidence>
<gene>
    <name evidence="2" type="ORF">ANCCAN_30321</name>
</gene>
<comment type="caution">
    <text evidence="2">The sequence shown here is derived from an EMBL/GenBank/DDBJ whole genome shotgun (WGS) entry which is preliminary data.</text>
</comment>
<reference evidence="2 3" key="1">
    <citation type="submission" date="2014-10" db="EMBL/GenBank/DDBJ databases">
        <title>Draft genome of the hookworm Ancylostoma caninum.</title>
        <authorList>
            <person name="Mitreva M."/>
        </authorList>
    </citation>
    <scope>NUCLEOTIDE SEQUENCE [LARGE SCALE GENOMIC DNA]</scope>
    <source>
        <strain evidence="2 3">Baltimore</strain>
    </source>
</reference>
<keyword evidence="3" id="KW-1185">Reference proteome</keyword>
<feature type="transmembrane region" description="Helical" evidence="1">
    <location>
        <begin position="86"/>
        <end position="107"/>
    </location>
</feature>
<dbReference type="OrthoDB" id="5889287at2759"/>
<name>A0A368EZ26_ANCCA</name>
<evidence type="ECO:0000313" key="2">
    <source>
        <dbReference type="EMBL" id="RCN23990.1"/>
    </source>
</evidence>
<sequence>MSILEISDEKDNRKETEASLEAKAELEVFTRKILYVVTIMRLNFIEPTHWNTSKVINAVITAFMFGLACYSLAFTMHIAFSQTHSPMVMSSKLLLIAWAIQAIVSLVRSMNFQQNSSVICTHCEKI</sequence>
<organism evidence="2 3">
    <name type="scientific">Ancylostoma caninum</name>
    <name type="common">Dog hookworm</name>
    <dbReference type="NCBI Taxonomy" id="29170"/>
    <lineage>
        <taxon>Eukaryota</taxon>
        <taxon>Metazoa</taxon>
        <taxon>Ecdysozoa</taxon>
        <taxon>Nematoda</taxon>
        <taxon>Chromadorea</taxon>
        <taxon>Rhabditida</taxon>
        <taxon>Rhabditina</taxon>
        <taxon>Rhabditomorpha</taxon>
        <taxon>Strongyloidea</taxon>
        <taxon>Ancylostomatidae</taxon>
        <taxon>Ancylostomatinae</taxon>
        <taxon>Ancylostoma</taxon>
    </lineage>
</organism>
<evidence type="ECO:0000256" key="1">
    <source>
        <dbReference type="SAM" id="Phobius"/>
    </source>
</evidence>
<dbReference type="AlphaFoldDB" id="A0A368EZ26"/>
<accession>A0A368EZ26</accession>